<dbReference type="RefSeq" id="WP_211756939.1">
    <property type="nucleotide sequence ID" value="NZ_JAERKF010000038.1"/>
</dbReference>
<accession>A0AA41ES43</accession>
<name>A0AA41ES43_LEVBR</name>
<dbReference type="AlphaFoldDB" id="A0AA41ES43"/>
<evidence type="ECO:0000313" key="2">
    <source>
        <dbReference type="Proteomes" id="UP000676478"/>
    </source>
</evidence>
<gene>
    <name evidence="1" type="ORF">JK167_13875</name>
</gene>
<comment type="caution">
    <text evidence="1">The sequence shown here is derived from an EMBL/GenBank/DDBJ whole genome shotgun (WGS) entry which is preliminary data.</text>
</comment>
<reference evidence="1" key="2">
    <citation type="submission" date="2022-09" db="EMBL/GenBank/DDBJ databases">
        <title>Genome-inferred correspondence between phylogeny and metabolic traits in the wild Drosophila gut microbiome.</title>
        <authorList>
            <person name="Bueno E."/>
            <person name="Blow F."/>
            <person name="Douglas A.E."/>
        </authorList>
    </citation>
    <scope>NUCLEOTIDE SEQUENCE</scope>
    <source>
        <strain evidence="1">Dm-2019-70</strain>
    </source>
</reference>
<reference evidence="1" key="1">
    <citation type="submission" date="2020-12" db="EMBL/GenBank/DDBJ databases">
        <authorList>
            <person name="Mcmullen J.G."/>
        </authorList>
    </citation>
    <scope>NUCLEOTIDE SEQUENCE</scope>
    <source>
        <strain evidence="1">Dm-2019-70</strain>
    </source>
</reference>
<proteinExistence type="predicted"/>
<dbReference type="EMBL" id="JAERKF010000038">
    <property type="protein sequence ID" value="MBS1011878.1"/>
    <property type="molecule type" value="Genomic_DNA"/>
</dbReference>
<evidence type="ECO:0000313" key="1">
    <source>
        <dbReference type="EMBL" id="MBS1011878.1"/>
    </source>
</evidence>
<sequence length="154" mass="17424">MVDQVQTRSVTVSKKAMNDVVCWKRWSWEEDLQRVLVVVNQRATGSLLVDSPTDCLIRREMASRGMTGEVTAAYLAEYKDESLELLSLTRRADFVVLAVGTKISSAVDQRLKFYIQQCQGNGQSRKLYWLMNSGGKHVHPVELDGLSWQFGPVD</sequence>
<dbReference type="Proteomes" id="UP000676478">
    <property type="component" value="Unassembled WGS sequence"/>
</dbReference>
<organism evidence="1 2">
    <name type="scientific">Levilactobacillus brevis</name>
    <name type="common">Lactobacillus brevis</name>
    <dbReference type="NCBI Taxonomy" id="1580"/>
    <lineage>
        <taxon>Bacteria</taxon>
        <taxon>Bacillati</taxon>
        <taxon>Bacillota</taxon>
        <taxon>Bacilli</taxon>
        <taxon>Lactobacillales</taxon>
        <taxon>Lactobacillaceae</taxon>
        <taxon>Levilactobacillus</taxon>
    </lineage>
</organism>
<protein>
    <submittedName>
        <fullName evidence="1">Uncharacterized protein</fullName>
    </submittedName>
</protein>